<proteinExistence type="predicted"/>
<reference evidence="2 3" key="1">
    <citation type="journal article" date="2015" name="Nature">
        <title>rRNA introns, odd ribosomes, and small enigmatic genomes across a large radiation of phyla.</title>
        <authorList>
            <person name="Brown C.T."/>
            <person name="Hug L.A."/>
            <person name="Thomas B.C."/>
            <person name="Sharon I."/>
            <person name="Castelle C.J."/>
            <person name="Singh A."/>
            <person name="Wilkins M.J."/>
            <person name="Williams K.H."/>
            <person name="Banfield J.F."/>
        </authorList>
    </citation>
    <scope>NUCLEOTIDE SEQUENCE [LARGE SCALE GENOMIC DNA]</scope>
</reference>
<dbReference type="AlphaFoldDB" id="A0A0G1UMC5"/>
<keyword evidence="1" id="KW-0472">Membrane</keyword>
<feature type="transmembrane region" description="Helical" evidence="1">
    <location>
        <begin position="29"/>
        <end position="48"/>
    </location>
</feature>
<keyword evidence="1" id="KW-1133">Transmembrane helix</keyword>
<dbReference type="EMBL" id="LCPK01000053">
    <property type="protein sequence ID" value="KKU95372.1"/>
    <property type="molecule type" value="Genomic_DNA"/>
</dbReference>
<keyword evidence="1" id="KW-0812">Transmembrane</keyword>
<evidence type="ECO:0000313" key="3">
    <source>
        <dbReference type="Proteomes" id="UP000034694"/>
    </source>
</evidence>
<comment type="caution">
    <text evidence="2">The sequence shown here is derived from an EMBL/GenBank/DDBJ whole genome shotgun (WGS) entry which is preliminary data.</text>
</comment>
<dbReference type="Proteomes" id="UP000034694">
    <property type="component" value="Unassembled WGS sequence"/>
</dbReference>
<feature type="transmembrane region" description="Helical" evidence="1">
    <location>
        <begin position="54"/>
        <end position="75"/>
    </location>
</feature>
<sequence>MVKKETQIDPVSEVKIRVQNREAIKQSGYALLALGLAFAFGTTIVDISPGIDSFATKVSVLASAVIVLNGVTHVLKAKRYEKKKQ</sequence>
<name>A0A0G1UMC5_9BACT</name>
<evidence type="ECO:0000313" key="2">
    <source>
        <dbReference type="EMBL" id="KKU95372.1"/>
    </source>
</evidence>
<gene>
    <name evidence="2" type="ORF">UY28_C0053G0003</name>
</gene>
<evidence type="ECO:0000256" key="1">
    <source>
        <dbReference type="SAM" id="Phobius"/>
    </source>
</evidence>
<protein>
    <submittedName>
        <fullName evidence="2">Uncharacterized protein</fullName>
    </submittedName>
</protein>
<organism evidence="2 3">
    <name type="scientific">Candidatus Amesbacteria bacterium GW2011_GWB1_48_13</name>
    <dbReference type="NCBI Taxonomy" id="1618362"/>
    <lineage>
        <taxon>Bacteria</taxon>
        <taxon>Candidatus Amesiibacteriota</taxon>
    </lineage>
</organism>
<accession>A0A0G1UMC5</accession>